<reference evidence="6 7" key="1">
    <citation type="journal article" date="2016" name="Sci. Rep.">
        <title>Draft genome sequencing and secretome analysis of fungal phytopathogen Ascochyta rabiei provides insight into the necrotrophic effector repertoire.</title>
        <authorList>
            <person name="Verma S."/>
            <person name="Gazara R.K."/>
            <person name="Nizam S."/>
            <person name="Parween S."/>
            <person name="Chattopadhyay D."/>
            <person name="Verma P.K."/>
        </authorList>
    </citation>
    <scope>NUCLEOTIDE SEQUENCE [LARGE SCALE GENOMIC DNA]</scope>
    <source>
        <strain evidence="6 7">ArDII</strain>
    </source>
</reference>
<feature type="compositionally biased region" description="Low complexity" evidence="5">
    <location>
        <begin position="135"/>
        <end position="146"/>
    </location>
</feature>
<dbReference type="InterPro" id="IPR038765">
    <property type="entry name" value="Papain-like_cys_pep_sf"/>
</dbReference>
<dbReference type="AlphaFoldDB" id="A0A163CKQ6"/>
<dbReference type="InterPro" id="IPR001300">
    <property type="entry name" value="Peptidase_C2_calpain_cat"/>
</dbReference>
<dbReference type="GO" id="GO:0004198">
    <property type="term" value="F:calcium-dependent cysteine-type endopeptidase activity"/>
    <property type="evidence" value="ECO:0007669"/>
    <property type="project" value="InterPro"/>
</dbReference>
<evidence type="ECO:0000256" key="3">
    <source>
        <dbReference type="ARBA" id="ARBA00022801"/>
    </source>
</evidence>
<dbReference type="PANTHER" id="PTHR46143">
    <property type="entry name" value="CALPAIN-7"/>
    <property type="match status" value="1"/>
</dbReference>
<dbReference type="PANTHER" id="PTHR46143:SF1">
    <property type="entry name" value="CALPAIN-7"/>
    <property type="match status" value="1"/>
</dbReference>
<sequence length="1064" mass="117514">MADTAARLEACKAAASNYRAQLQIAATKDEALTLAIGAAENLMKALKLSSNADEKKQLKAQCGVLMDVADRIKKSKDWTPLSKQQSNNTKDAQIGQWAANVDVSASRGPAYETTSPQSSTLYSTSPTAAPANTRSASGNSSLSSVSFPSQNILDASSYRDDSRQAFTPLVSLNLSDGHSPSLCYHSWSTPADMKCKDHTQHHGGEGLNDSIPEATRRAASTLTLSGLQTRDHTSGPTAGAGSASATPIAPKLSPSSHIHRLTEPISTRKRSRKEDIILLKASVVNGFKCPPWDKYPAPADFAPQNGQELFTDTHDLSLSPYQQQFFQGWVRAPKAVPPPSLYPNGRDGIGPLMSSSRSIDLVQDAASDCSVVASLCAGVARAERGHDQMLQDKLYPFDKHLGKPIPSTNGKYIVRLNFNGCWRKVVIDDRLPVSNTHRLLHVTDRRNPALLWPALLEKAYLKVRGGYDFPGSNSCSDLWTLTGWVPEQVFLQETDTIPDQLWKRIYNAFLYGDVLVTAGTGKMSTRQERELGLQGQHSYVVLDMKETDHDRLLLIKNPWVEGKGWRGPRPAAAPILDSSTSSGGSRNSLEAYHRDSIPTLERPHPTTFWIGLEQVVQHFESLYLNWNPGLFRHRQDIHFDWSIESQKMPGNCIVHHPQFTFLSKKKEPVWLLLSRHFRDAPADIKEESDAFNDGSIRSDSQVNTAGDPPKGYMSIYVCNGHGERLYIKDTYLESSDYVTTPQCLLRWDADANSNYTVVIDQDDLPPSLYTFSLLAFSNSPMVLEPAVLRYAVQKIEQGAWTRHSAGGNTSSPRYFENPQYSLEIRERSSLSILLTSSNHEHPLHIKLALGHGKRIHRLQSRDVLVDSGNHRVGAATAQVKDLQPGLYTIICSLFEAGQTGGYTLRIDSSNDLGLKQIPRDGAGLKSMKLTPACFGANMHKIAAPLLPQRLASYTIVARFLKATSPRSVEHGTLARSPLRFSVELGRGPERKFLIASERGEYADSATVRSESVHIDPTIVSRGDLWLVLDRLSGPGGPVEEWYDIEIFTDMPDACSIGVWRDWSD</sequence>
<dbReference type="InterPro" id="IPR022682">
    <property type="entry name" value="Calpain_domain_III"/>
</dbReference>
<feature type="region of interest" description="Disordered" evidence="5">
    <location>
        <begin position="105"/>
        <end position="146"/>
    </location>
</feature>
<dbReference type="CDD" id="cd00044">
    <property type="entry name" value="CysPc"/>
    <property type="match status" value="1"/>
</dbReference>
<dbReference type="SMART" id="SM00230">
    <property type="entry name" value="CysPc"/>
    <property type="match status" value="1"/>
</dbReference>
<evidence type="ECO:0000256" key="1">
    <source>
        <dbReference type="ARBA" id="ARBA00010193"/>
    </source>
</evidence>
<evidence type="ECO:0000256" key="2">
    <source>
        <dbReference type="ARBA" id="ARBA00022670"/>
    </source>
</evidence>
<name>A0A163CKQ6_DIDRA</name>
<evidence type="ECO:0000313" key="7">
    <source>
        <dbReference type="Proteomes" id="UP000076837"/>
    </source>
</evidence>
<dbReference type="EMBL" id="JYNV01000212">
    <property type="protein sequence ID" value="KZM22531.1"/>
    <property type="molecule type" value="Genomic_DNA"/>
</dbReference>
<dbReference type="Proteomes" id="UP000076837">
    <property type="component" value="Unassembled WGS sequence"/>
</dbReference>
<dbReference type="PROSITE" id="PS50203">
    <property type="entry name" value="CALPAIN_CAT"/>
    <property type="match status" value="1"/>
</dbReference>
<protein>
    <submittedName>
        <fullName evidence="6">Calcium-dependent cysteine-type endopeptidase</fullName>
    </submittedName>
</protein>
<dbReference type="SUPFAM" id="SSF54001">
    <property type="entry name" value="Cysteine proteinases"/>
    <property type="match status" value="1"/>
</dbReference>
<organism evidence="6 7">
    <name type="scientific">Didymella rabiei</name>
    <name type="common">Chickpea ascochyta blight fungus</name>
    <name type="synonym">Mycosphaerella rabiei</name>
    <dbReference type="NCBI Taxonomy" id="5454"/>
    <lineage>
        <taxon>Eukaryota</taxon>
        <taxon>Fungi</taxon>
        <taxon>Dikarya</taxon>
        <taxon>Ascomycota</taxon>
        <taxon>Pezizomycotina</taxon>
        <taxon>Dothideomycetes</taxon>
        <taxon>Pleosporomycetidae</taxon>
        <taxon>Pleosporales</taxon>
        <taxon>Pleosporineae</taxon>
        <taxon>Didymellaceae</taxon>
        <taxon>Ascochyta</taxon>
    </lineage>
</organism>
<feature type="compositionally biased region" description="Polar residues" evidence="5">
    <location>
        <begin position="112"/>
        <end position="134"/>
    </location>
</feature>
<evidence type="ECO:0000256" key="4">
    <source>
        <dbReference type="ARBA" id="ARBA00022807"/>
    </source>
</evidence>
<keyword evidence="3" id="KW-0378">Hydrolase</keyword>
<dbReference type="Pfam" id="PF01067">
    <property type="entry name" value="Calpain_III"/>
    <property type="match status" value="1"/>
</dbReference>
<keyword evidence="4" id="KW-0788">Thiol protease</keyword>
<dbReference type="OrthoDB" id="167576at2759"/>
<dbReference type="Pfam" id="PF00648">
    <property type="entry name" value="Peptidase_C2"/>
    <property type="match status" value="1"/>
</dbReference>
<dbReference type="InterPro" id="IPR051297">
    <property type="entry name" value="PalB/RIM13"/>
</dbReference>
<keyword evidence="7" id="KW-1185">Reference proteome</keyword>
<dbReference type="SUPFAM" id="SSF49758">
    <property type="entry name" value="Calpain large subunit, middle domain (domain III)"/>
    <property type="match status" value="2"/>
</dbReference>
<keyword evidence="2" id="KW-0645">Protease</keyword>
<dbReference type="InterPro" id="IPR022683">
    <property type="entry name" value="Calpain_III"/>
</dbReference>
<comment type="similarity">
    <text evidence="1">Belongs to the peptidase C2 family. PalB/RIM13 subfamily.</text>
</comment>
<dbReference type="STRING" id="5454.A0A163CKQ6"/>
<dbReference type="Gene3D" id="3.90.70.10">
    <property type="entry name" value="Cysteine proteinases"/>
    <property type="match status" value="1"/>
</dbReference>
<feature type="region of interest" description="Disordered" evidence="5">
    <location>
        <begin position="224"/>
        <end position="269"/>
    </location>
</feature>
<accession>A0A163CKQ6</accession>
<dbReference type="SMART" id="SM00720">
    <property type="entry name" value="calpain_III"/>
    <property type="match status" value="1"/>
</dbReference>
<evidence type="ECO:0000256" key="5">
    <source>
        <dbReference type="SAM" id="MobiDB-lite"/>
    </source>
</evidence>
<gene>
    <name evidence="6" type="ORF">ST47_g6270</name>
</gene>
<proteinExistence type="inferred from homology"/>
<evidence type="ECO:0000313" key="6">
    <source>
        <dbReference type="EMBL" id="KZM22531.1"/>
    </source>
</evidence>
<dbReference type="InterPro" id="IPR036213">
    <property type="entry name" value="Calpain_III_sf"/>
</dbReference>
<dbReference type="Pfam" id="PF25435">
    <property type="entry name" value="PalB_C"/>
    <property type="match status" value="1"/>
</dbReference>
<feature type="compositionally biased region" description="Low complexity" evidence="5">
    <location>
        <begin position="234"/>
        <end position="250"/>
    </location>
</feature>
<dbReference type="GO" id="GO:0006508">
    <property type="term" value="P:proteolysis"/>
    <property type="evidence" value="ECO:0007669"/>
    <property type="project" value="UniProtKB-KW"/>
</dbReference>
<comment type="caution">
    <text evidence="6">The sequence shown here is derived from an EMBL/GenBank/DDBJ whole genome shotgun (WGS) entry which is preliminary data.</text>
</comment>
<dbReference type="Gene3D" id="2.60.120.380">
    <property type="match status" value="1"/>
</dbReference>